<comment type="similarity">
    <text evidence="1 2">Belongs to the phD/YefM antitoxin family.</text>
</comment>
<name>I3CBE1_9GAMM</name>
<keyword evidence="4" id="KW-1185">Reference proteome</keyword>
<gene>
    <name evidence="3" type="ORF">BegalDRAFT_3568</name>
</gene>
<accession>I3CBE1</accession>
<dbReference type="SUPFAM" id="SSF143120">
    <property type="entry name" value="YefM-like"/>
    <property type="match status" value="1"/>
</dbReference>
<evidence type="ECO:0000256" key="1">
    <source>
        <dbReference type="ARBA" id="ARBA00009981"/>
    </source>
</evidence>
<dbReference type="AlphaFoldDB" id="I3CBE1"/>
<evidence type="ECO:0000313" key="4">
    <source>
        <dbReference type="Proteomes" id="UP000005744"/>
    </source>
</evidence>
<reference evidence="3 4" key="1">
    <citation type="submission" date="2011-11" db="EMBL/GenBank/DDBJ databases">
        <title>Improved High-Quality Draft sequence of Beggiatoa alba B18lD.</title>
        <authorList>
            <consortium name="US DOE Joint Genome Institute"/>
            <person name="Lucas S."/>
            <person name="Han J."/>
            <person name="Lapidus A."/>
            <person name="Cheng J.-F."/>
            <person name="Goodwin L."/>
            <person name="Pitluck S."/>
            <person name="Peters L."/>
            <person name="Mikhailova N."/>
            <person name="Held B."/>
            <person name="Detter J.C."/>
            <person name="Han C."/>
            <person name="Tapia R."/>
            <person name="Land M."/>
            <person name="Hauser L."/>
            <person name="Kyrpides N."/>
            <person name="Ivanova N."/>
            <person name="Pagani I."/>
            <person name="Samuel K."/>
            <person name="Teske A."/>
            <person name="Mueller J."/>
            <person name="Woyke T."/>
        </authorList>
    </citation>
    <scope>NUCLEOTIDE SEQUENCE [LARGE SCALE GENOMIC DNA]</scope>
    <source>
        <strain evidence="3 4">B18LD</strain>
    </source>
</reference>
<dbReference type="RefSeq" id="WP_002692446.1">
    <property type="nucleotide sequence ID" value="NZ_JH600071.1"/>
</dbReference>
<sequence>MQINATELKTRLGRYLTLSIKEPVFIEKSGNQHAVLISSDLYNKLIALEDKYWGELALQAENDEPFTGDAMAELLNIATEKGINLDNHKAVETYKNQNYAKHHK</sequence>
<protein>
    <recommendedName>
        <fullName evidence="2">Antitoxin</fullName>
    </recommendedName>
</protein>
<dbReference type="Proteomes" id="UP000005744">
    <property type="component" value="Unassembled WGS sequence"/>
</dbReference>
<evidence type="ECO:0000313" key="3">
    <source>
        <dbReference type="EMBL" id="EIJ40934.1"/>
    </source>
</evidence>
<evidence type="ECO:0000256" key="2">
    <source>
        <dbReference type="RuleBase" id="RU362080"/>
    </source>
</evidence>
<dbReference type="InterPro" id="IPR006442">
    <property type="entry name" value="Antitoxin_Phd/YefM"/>
</dbReference>
<dbReference type="EMBL" id="JH600071">
    <property type="protein sequence ID" value="EIJ40934.1"/>
    <property type="molecule type" value="Genomic_DNA"/>
</dbReference>
<comment type="function">
    <text evidence="2">Antitoxin component of a type II toxin-antitoxin (TA) system.</text>
</comment>
<dbReference type="Pfam" id="PF02604">
    <property type="entry name" value="PhdYeFM_antitox"/>
    <property type="match status" value="1"/>
</dbReference>
<dbReference type="STRING" id="395493.BegalDRAFT_3568"/>
<dbReference type="InterPro" id="IPR036165">
    <property type="entry name" value="YefM-like_sf"/>
</dbReference>
<proteinExistence type="inferred from homology"/>
<organism evidence="3 4">
    <name type="scientific">Beggiatoa alba B18LD</name>
    <dbReference type="NCBI Taxonomy" id="395493"/>
    <lineage>
        <taxon>Bacteria</taxon>
        <taxon>Pseudomonadati</taxon>
        <taxon>Pseudomonadota</taxon>
        <taxon>Gammaproteobacteria</taxon>
        <taxon>Thiotrichales</taxon>
        <taxon>Thiotrichaceae</taxon>
        <taxon>Beggiatoa</taxon>
    </lineage>
</organism>
<dbReference type="HOGENOM" id="CLU_2244681_0_0_6"/>
<dbReference type="OrthoDB" id="165038at2"/>